<gene>
    <name evidence="3" type="primary">KNAG0B06430</name>
    <name evidence="3" type="ordered locus">KNAG_0B06430</name>
</gene>
<organism evidence="3 4">
    <name type="scientific">Huiozyma naganishii (strain ATCC MYA-139 / BCRC 22969 / CBS 8797 / KCTC 17520 / NBRC 10181 / NCYC 3082 / Yp74L-3)</name>
    <name type="common">Yeast</name>
    <name type="synonym">Kazachstania naganishii</name>
    <dbReference type="NCBI Taxonomy" id="1071383"/>
    <lineage>
        <taxon>Eukaryota</taxon>
        <taxon>Fungi</taxon>
        <taxon>Dikarya</taxon>
        <taxon>Ascomycota</taxon>
        <taxon>Saccharomycotina</taxon>
        <taxon>Saccharomycetes</taxon>
        <taxon>Saccharomycetales</taxon>
        <taxon>Saccharomycetaceae</taxon>
        <taxon>Huiozyma</taxon>
    </lineage>
</organism>
<evidence type="ECO:0000313" key="3">
    <source>
        <dbReference type="EMBL" id="CCK69071.1"/>
    </source>
</evidence>
<dbReference type="Proteomes" id="UP000006310">
    <property type="component" value="Chromosome 2"/>
</dbReference>
<evidence type="ECO:0000256" key="1">
    <source>
        <dbReference type="SAM" id="Coils"/>
    </source>
</evidence>
<dbReference type="HOGENOM" id="CLU_051067_0_0_1"/>
<evidence type="ECO:0008006" key="5">
    <source>
        <dbReference type="Google" id="ProtNLM"/>
    </source>
</evidence>
<feature type="compositionally biased region" description="Polar residues" evidence="2">
    <location>
        <begin position="389"/>
        <end position="401"/>
    </location>
</feature>
<evidence type="ECO:0000313" key="4">
    <source>
        <dbReference type="Proteomes" id="UP000006310"/>
    </source>
</evidence>
<dbReference type="AlphaFoldDB" id="J7S5D0"/>
<dbReference type="OMA" id="DLCRIND"/>
<dbReference type="GO" id="GO:0016239">
    <property type="term" value="P:positive regulation of macroautophagy"/>
    <property type="evidence" value="ECO:0007669"/>
    <property type="project" value="EnsemblFungi"/>
</dbReference>
<reference evidence="3 4" key="1">
    <citation type="journal article" date="2011" name="Proc. Natl. Acad. Sci. U.S.A.">
        <title>Evolutionary erosion of yeast sex chromosomes by mating-type switching accidents.</title>
        <authorList>
            <person name="Gordon J.L."/>
            <person name="Armisen D."/>
            <person name="Proux-Wera E."/>
            <person name="Oheigeartaigh S.S."/>
            <person name="Byrne K.P."/>
            <person name="Wolfe K.H."/>
        </authorList>
    </citation>
    <scope>NUCLEOTIDE SEQUENCE [LARGE SCALE GENOMIC DNA]</scope>
    <source>
        <strain evidence="4">ATCC MYA-139 / BCRC 22969 / CBS 8797 / CCRC 22969 / KCTC 17520 / NBRC 10181 / NCYC 3082</strain>
    </source>
</reference>
<dbReference type="GeneID" id="34524721"/>
<dbReference type="STRING" id="1071383.J7S5D0"/>
<reference evidence="4" key="2">
    <citation type="submission" date="2012-08" db="EMBL/GenBank/DDBJ databases">
        <title>Genome sequence of Kazachstania naganishii.</title>
        <authorList>
            <person name="Gordon J.L."/>
            <person name="Armisen D."/>
            <person name="Proux-Wera E."/>
            <person name="OhEigeartaigh S.S."/>
            <person name="Byrne K.P."/>
            <person name="Wolfe K.H."/>
        </authorList>
    </citation>
    <scope>NUCLEOTIDE SEQUENCE [LARGE SCALE GENOMIC DNA]</scope>
    <source>
        <strain evidence="4">ATCC MYA-139 / BCRC 22969 / CBS 8797 / CCRC 22969 / KCTC 17520 / NBRC 10181 / NCYC 3082</strain>
    </source>
</reference>
<dbReference type="KEGG" id="kng:KNAG_0B06430"/>
<dbReference type="GO" id="GO:0000407">
    <property type="term" value="C:phagophore assembly site"/>
    <property type="evidence" value="ECO:0007669"/>
    <property type="project" value="EnsemblFungi"/>
</dbReference>
<feature type="coiled-coil region" evidence="1">
    <location>
        <begin position="174"/>
        <end position="233"/>
    </location>
</feature>
<dbReference type="EMBL" id="HE978315">
    <property type="protein sequence ID" value="CCK69071.1"/>
    <property type="molecule type" value="Genomic_DNA"/>
</dbReference>
<dbReference type="RefSeq" id="XP_022463317.1">
    <property type="nucleotide sequence ID" value="XM_022606642.1"/>
</dbReference>
<feature type="region of interest" description="Disordered" evidence="2">
    <location>
        <begin position="389"/>
        <end position="430"/>
    </location>
</feature>
<keyword evidence="1" id="KW-0175">Coiled coil</keyword>
<dbReference type="GO" id="GO:0034497">
    <property type="term" value="P:protein localization to phagophore assembly site"/>
    <property type="evidence" value="ECO:0007669"/>
    <property type="project" value="EnsemblFungi"/>
</dbReference>
<name>J7S5D0_HUIN7</name>
<accession>J7S5D0</accession>
<dbReference type="GO" id="GO:0044804">
    <property type="term" value="P:nucleophagy"/>
    <property type="evidence" value="ECO:0007669"/>
    <property type="project" value="EnsemblFungi"/>
</dbReference>
<dbReference type="eggNOG" id="ENOG502RZQ0">
    <property type="taxonomic scope" value="Eukaryota"/>
</dbReference>
<sequence length="446" mass="50252">MRLDEVLEQQQSVEAQFEYLVEVHGKVLLGEENKGVGSWNLDEVRRDLSVCLNDFCILNDLLVAHDGELKGQIGLLEESRVVVAKSLERHSKLVSERQSWSSTLQLDPAGPPIDSTSHNILISTRYRTYLDQYIELVGVTDTSLAPKDSLSADERGSTDDRKIANSLQLLTKSHESIQQEIAQLSSLVNELKKDNSFIEREIASKQHRIQFELQRLDEALLQTEKEIKLILSDAGLKLPRHEDHSITQRLFNFKLDEDADRKVKDDKELDDDIIQHAPAFIDVRLNATKNPLASEKDKSLKVVTDRDIWADCVNAVQNLEADLSRSLAQNREISSNDMIIKIGETTHYLESLLNSVYSSQVSILITQEKETLERACLELDATAPVKSDFTTSKPTNIPNNKSELDKSVSRANPSHFIANKSPPKIGIPDSKPVLSVTHNYDLKKKD</sequence>
<dbReference type="OrthoDB" id="4066450at2759"/>
<proteinExistence type="predicted"/>
<protein>
    <recommendedName>
        <fullName evidence="5">Autophagy-related protein 23</fullName>
    </recommendedName>
</protein>
<dbReference type="GO" id="GO:0032258">
    <property type="term" value="P:cytoplasm to vacuole targeting by the Cvt pathway"/>
    <property type="evidence" value="ECO:0007669"/>
    <property type="project" value="EnsemblFungi"/>
</dbReference>
<keyword evidence="4" id="KW-1185">Reference proteome</keyword>
<evidence type="ECO:0000256" key="2">
    <source>
        <dbReference type="SAM" id="MobiDB-lite"/>
    </source>
</evidence>